<organism evidence="1">
    <name type="scientific">Candidatus Kentrum sp. LFY</name>
    <dbReference type="NCBI Taxonomy" id="2126342"/>
    <lineage>
        <taxon>Bacteria</taxon>
        <taxon>Pseudomonadati</taxon>
        <taxon>Pseudomonadota</taxon>
        <taxon>Gammaproteobacteria</taxon>
        <taxon>Candidatus Kentrum</taxon>
    </lineage>
</organism>
<accession>A0A450WNK8</accession>
<gene>
    <name evidence="1" type="ORF">BECKLFY1418C_GA0070996_104520</name>
</gene>
<reference evidence="1" key="1">
    <citation type="submission" date="2019-02" db="EMBL/GenBank/DDBJ databases">
        <authorList>
            <person name="Gruber-Vodicka R. H."/>
            <person name="Seah K. B. B."/>
        </authorList>
    </citation>
    <scope>NUCLEOTIDE SEQUENCE</scope>
    <source>
        <strain evidence="1">BECK_BY7</strain>
    </source>
</reference>
<proteinExistence type="predicted"/>
<dbReference type="EMBL" id="CAADFN010000045">
    <property type="protein sequence ID" value="VFK18569.1"/>
    <property type="molecule type" value="Genomic_DNA"/>
</dbReference>
<name>A0A450WNK8_9GAMM</name>
<evidence type="ECO:0000313" key="1">
    <source>
        <dbReference type="EMBL" id="VFK18569.1"/>
    </source>
</evidence>
<sequence>MNEEEDFECLESLFFRYVKSFAWVSNWAHKFFRSAPNDISFVISVAIIGSANKQIE</sequence>
<protein>
    <submittedName>
        <fullName evidence="1">Uncharacterized protein</fullName>
    </submittedName>
</protein>
<dbReference type="AlphaFoldDB" id="A0A450WNK8"/>